<evidence type="ECO:0000256" key="8">
    <source>
        <dbReference type="ARBA" id="ARBA00023306"/>
    </source>
</evidence>
<keyword evidence="1 10" id="KW-0963">Cytoplasm</keyword>
<dbReference type="Gene3D" id="3.40.1390.10">
    <property type="entry name" value="MurE/MurF, N-terminal domain"/>
    <property type="match status" value="1"/>
</dbReference>
<dbReference type="InterPro" id="IPR036615">
    <property type="entry name" value="Mur_ligase_C_dom_sf"/>
</dbReference>
<evidence type="ECO:0000256" key="9">
    <source>
        <dbReference type="ARBA" id="ARBA00023316"/>
    </source>
</evidence>
<evidence type="ECO:0000256" key="4">
    <source>
        <dbReference type="ARBA" id="ARBA00022741"/>
    </source>
</evidence>
<comment type="subcellular location">
    <subcellularLocation>
        <location evidence="10 11">Cytoplasm</location>
    </subcellularLocation>
</comment>
<dbReference type="Pfam" id="PF02875">
    <property type="entry name" value="Mur_ligase_C"/>
    <property type="match status" value="1"/>
</dbReference>
<evidence type="ECO:0000259" key="12">
    <source>
        <dbReference type="Pfam" id="PF02875"/>
    </source>
</evidence>
<proteinExistence type="inferred from homology"/>
<name>A0A060H5F6_XYLFS</name>
<dbReference type="InterPro" id="IPR005863">
    <property type="entry name" value="UDP-N-AcMur_synth"/>
</dbReference>
<dbReference type="GO" id="GO:0071555">
    <property type="term" value="P:cell wall organization"/>
    <property type="evidence" value="ECO:0007669"/>
    <property type="project" value="UniProtKB-KW"/>
</dbReference>
<dbReference type="InterPro" id="IPR004101">
    <property type="entry name" value="Mur_ligase_C"/>
</dbReference>
<dbReference type="PANTHER" id="PTHR43024">
    <property type="entry name" value="UDP-N-ACETYLMURAMOYL-TRIPEPTIDE--D-ALANYL-D-ALANINE LIGASE"/>
    <property type="match status" value="1"/>
</dbReference>
<dbReference type="GO" id="GO:0047480">
    <property type="term" value="F:UDP-N-acetylmuramoyl-tripeptide-D-alanyl-D-alanine ligase activity"/>
    <property type="evidence" value="ECO:0007669"/>
    <property type="project" value="UniProtKB-UniRule"/>
</dbReference>
<dbReference type="GO" id="GO:0008766">
    <property type="term" value="F:UDP-N-acetylmuramoylalanyl-D-glutamyl-2,6-diaminopimelate-D-alanyl-D-alanine ligase activity"/>
    <property type="evidence" value="ECO:0007669"/>
    <property type="project" value="RHEA"/>
</dbReference>
<evidence type="ECO:0000256" key="6">
    <source>
        <dbReference type="ARBA" id="ARBA00022960"/>
    </source>
</evidence>
<keyword evidence="8 10" id="KW-0131">Cell cycle</keyword>
<dbReference type="HOGENOM" id="CLU_031507_4_0_6"/>
<feature type="domain" description="Mur ligase C-terminal" evidence="12">
    <location>
        <begin position="331"/>
        <end position="445"/>
    </location>
</feature>
<evidence type="ECO:0000256" key="5">
    <source>
        <dbReference type="ARBA" id="ARBA00022840"/>
    </source>
</evidence>
<comment type="function">
    <text evidence="10 11">Involved in cell wall formation. Catalyzes the final step in the synthesis of UDP-N-acetylmuramoyl-pentapeptide, the precursor of murein.</text>
</comment>
<dbReference type="GO" id="GO:0009252">
    <property type="term" value="P:peptidoglycan biosynthetic process"/>
    <property type="evidence" value="ECO:0007669"/>
    <property type="project" value="UniProtKB-UniRule"/>
</dbReference>
<evidence type="ECO:0000256" key="1">
    <source>
        <dbReference type="ARBA" id="ARBA00022490"/>
    </source>
</evidence>
<keyword evidence="5 10" id="KW-0067">ATP-binding</keyword>
<dbReference type="GO" id="GO:0005737">
    <property type="term" value="C:cytoplasm"/>
    <property type="evidence" value="ECO:0007669"/>
    <property type="project" value="UniProtKB-SubCell"/>
</dbReference>
<gene>
    <name evidence="10" type="primary">murF</name>
    <name evidence="14" type="ORF">D934_13190</name>
</gene>
<dbReference type="EC" id="6.3.2.10" evidence="10 11"/>
<dbReference type="InterPro" id="IPR035911">
    <property type="entry name" value="MurE/MurF_N"/>
</dbReference>
<comment type="similarity">
    <text evidence="10">Belongs to the MurCDEF family. MurF subfamily.</text>
</comment>
<dbReference type="Gene3D" id="3.90.190.20">
    <property type="entry name" value="Mur ligase, C-terminal domain"/>
    <property type="match status" value="1"/>
</dbReference>
<dbReference type="RefSeq" id="WP_020851212.1">
    <property type="nucleotide sequence ID" value="NZ_CP006696.1"/>
</dbReference>
<feature type="domain" description="Mur ligase central" evidence="13">
    <location>
        <begin position="107"/>
        <end position="300"/>
    </location>
</feature>
<keyword evidence="6 10" id="KW-0133">Cell shape</keyword>
<feature type="binding site" evidence="10">
    <location>
        <begin position="108"/>
        <end position="114"/>
    </location>
    <ligand>
        <name>ATP</name>
        <dbReference type="ChEBI" id="CHEBI:30616"/>
    </ligand>
</feature>
<dbReference type="InterPro" id="IPR013221">
    <property type="entry name" value="Mur_ligase_cen"/>
</dbReference>
<evidence type="ECO:0000256" key="11">
    <source>
        <dbReference type="RuleBase" id="RU004136"/>
    </source>
</evidence>
<dbReference type="GO" id="GO:0051301">
    <property type="term" value="P:cell division"/>
    <property type="evidence" value="ECO:0007669"/>
    <property type="project" value="UniProtKB-KW"/>
</dbReference>
<dbReference type="InterPro" id="IPR036565">
    <property type="entry name" value="Mur-like_cat_sf"/>
</dbReference>
<dbReference type="PANTHER" id="PTHR43024:SF1">
    <property type="entry name" value="UDP-N-ACETYLMURAMOYL-TRIPEPTIDE--D-ALANYL-D-ALANINE LIGASE"/>
    <property type="match status" value="1"/>
</dbReference>
<keyword evidence="9 10" id="KW-0961">Cell wall biogenesis/degradation</keyword>
<sequence>MRSMPLSLIAYWTGGYLHGEDVRVCAIGHDTRALDVGVLYVALRGQRFDAHLFCAEAVARGAAGVLVDHVLPELDVPQVVVADTERALAAIASALQRDRTSFVLALTGSNGKTSVKAMLVSILEHAAAQSSTVVYASSGNRNNEIGLPLAVIAAPDNADFAVYEMGAGKSGDIGYLTDIVTPDVALVNNIAPAHLERMGSLLGVARTKGEIYAALRPGGTAVINMDDAFALWFEQQCVPASCAVLRFGLQATADVTAYSLQFSEDSVRFVLVTPQGEVPVCLALSGRHNVCNALAAAAMALVAGIPLSQIAAGLGLARSVAGRQVAHALPGGAVLIDDSYNANPGSLDVAIDTLTTASGPGWLVLGDMLELGLEGVALHAAAGRRARQAKVARLYALGELSAVAAREFGEGGYVFADHDALAAVLWDDLMHVPGGVPPRVLVKGSRGSAMDKIVGALLSSAEGVAHVV</sequence>
<keyword evidence="7 10" id="KW-0573">Peptidoglycan synthesis</keyword>
<dbReference type="GO" id="GO:0008360">
    <property type="term" value="P:regulation of cell shape"/>
    <property type="evidence" value="ECO:0007669"/>
    <property type="project" value="UniProtKB-KW"/>
</dbReference>
<evidence type="ECO:0000256" key="2">
    <source>
        <dbReference type="ARBA" id="ARBA00022598"/>
    </source>
</evidence>
<dbReference type="EMBL" id="CP006696">
    <property type="protein sequence ID" value="AIC10808.1"/>
    <property type="molecule type" value="Genomic_DNA"/>
</dbReference>
<evidence type="ECO:0000256" key="3">
    <source>
        <dbReference type="ARBA" id="ARBA00022618"/>
    </source>
</evidence>
<comment type="catalytic activity">
    <reaction evidence="10 11">
        <text>D-alanyl-D-alanine + UDP-N-acetyl-alpha-D-muramoyl-L-alanyl-gamma-D-glutamyl-meso-2,6-diaminopimelate + ATP = UDP-N-acetyl-alpha-D-muramoyl-L-alanyl-gamma-D-glutamyl-meso-2,6-diaminopimeloyl-D-alanyl-D-alanine + ADP + phosphate + H(+)</text>
        <dbReference type="Rhea" id="RHEA:28374"/>
        <dbReference type="ChEBI" id="CHEBI:15378"/>
        <dbReference type="ChEBI" id="CHEBI:30616"/>
        <dbReference type="ChEBI" id="CHEBI:43474"/>
        <dbReference type="ChEBI" id="CHEBI:57822"/>
        <dbReference type="ChEBI" id="CHEBI:61386"/>
        <dbReference type="ChEBI" id="CHEBI:83905"/>
        <dbReference type="ChEBI" id="CHEBI:456216"/>
        <dbReference type="EC" id="6.3.2.10"/>
    </reaction>
</comment>
<dbReference type="InterPro" id="IPR051046">
    <property type="entry name" value="MurCDEF_CellWall_CoF430Synth"/>
</dbReference>
<reference evidence="14 15" key="1">
    <citation type="submission" date="2013-08" db="EMBL/GenBank/DDBJ databases">
        <authorList>
            <person name="Stouthamer R."/>
            <person name="Nunney L."/>
        </authorList>
    </citation>
    <scope>NUCLEOTIDE SEQUENCE [LARGE SCALE GENOMIC DNA]</scope>
    <source>
        <strain evidence="15">ann-1</strain>
    </source>
</reference>
<evidence type="ECO:0000256" key="7">
    <source>
        <dbReference type="ARBA" id="ARBA00022984"/>
    </source>
</evidence>
<dbReference type="Pfam" id="PF08245">
    <property type="entry name" value="Mur_ligase_M"/>
    <property type="match status" value="1"/>
</dbReference>
<accession>A0A060H5F6</accession>
<organism evidence="14 15">
    <name type="scientific">Xylella fastidiosa subsp. sandyi Ann-1</name>
    <dbReference type="NCBI Taxonomy" id="155920"/>
    <lineage>
        <taxon>Bacteria</taxon>
        <taxon>Pseudomonadati</taxon>
        <taxon>Pseudomonadota</taxon>
        <taxon>Gammaproteobacteria</taxon>
        <taxon>Lysobacterales</taxon>
        <taxon>Lysobacteraceae</taxon>
        <taxon>Xylella</taxon>
    </lineage>
</organism>
<dbReference type="GO" id="GO:0005524">
    <property type="term" value="F:ATP binding"/>
    <property type="evidence" value="ECO:0007669"/>
    <property type="project" value="UniProtKB-UniRule"/>
</dbReference>
<dbReference type="SUPFAM" id="SSF53244">
    <property type="entry name" value="MurD-like peptide ligases, peptide-binding domain"/>
    <property type="match status" value="1"/>
</dbReference>
<evidence type="ECO:0000259" key="13">
    <source>
        <dbReference type="Pfam" id="PF08245"/>
    </source>
</evidence>
<dbReference type="Gene3D" id="3.40.1190.10">
    <property type="entry name" value="Mur-like, catalytic domain"/>
    <property type="match status" value="1"/>
</dbReference>
<dbReference type="AlphaFoldDB" id="A0A060H5F6"/>
<evidence type="ECO:0000256" key="10">
    <source>
        <dbReference type="HAMAP-Rule" id="MF_02019"/>
    </source>
</evidence>
<dbReference type="UniPathway" id="UPA00219"/>
<dbReference type="SUPFAM" id="SSF53623">
    <property type="entry name" value="MurD-like peptide ligases, catalytic domain"/>
    <property type="match status" value="1"/>
</dbReference>
<keyword evidence="2 10" id="KW-0436">Ligase</keyword>
<keyword evidence="3 10" id="KW-0132">Cell division</keyword>
<dbReference type="SUPFAM" id="SSF63418">
    <property type="entry name" value="MurE/MurF N-terminal domain"/>
    <property type="match status" value="1"/>
</dbReference>
<protein>
    <recommendedName>
        <fullName evidence="10 11">UDP-N-acetylmuramoyl-tripeptide--D-alanyl-D-alanine ligase</fullName>
        <ecNumber evidence="10 11">6.3.2.10</ecNumber>
    </recommendedName>
    <alternativeName>
        <fullName evidence="10">D-alanyl-D-alanine-adding enzyme</fullName>
    </alternativeName>
</protein>
<evidence type="ECO:0000313" key="15">
    <source>
        <dbReference type="Proteomes" id="UP000027215"/>
    </source>
</evidence>
<keyword evidence="4 10" id="KW-0547">Nucleotide-binding</keyword>
<dbReference type="PATRIC" id="fig|155920.8.peg.3122"/>
<dbReference type="Proteomes" id="UP000027215">
    <property type="component" value="Chromosome"/>
</dbReference>
<comment type="pathway">
    <text evidence="10 11">Cell wall biogenesis; peptidoglycan biosynthesis.</text>
</comment>
<dbReference type="HAMAP" id="MF_02019">
    <property type="entry name" value="MurF"/>
    <property type="match status" value="1"/>
</dbReference>
<evidence type="ECO:0000313" key="14">
    <source>
        <dbReference type="EMBL" id="AIC10808.1"/>
    </source>
</evidence>
<dbReference type="KEGG" id="xfs:D934_13190"/>
<dbReference type="NCBIfam" id="TIGR01143">
    <property type="entry name" value="murF"/>
    <property type="match status" value="1"/>
</dbReference>